<accession>A0A0B2VBR6</accession>
<gene>
    <name evidence="1" type="ORF">Tcan_00843</name>
</gene>
<dbReference type="AlphaFoldDB" id="A0A0B2VBR6"/>
<feature type="non-terminal residue" evidence="1">
    <location>
        <position position="101"/>
    </location>
</feature>
<comment type="caution">
    <text evidence="1">The sequence shown here is derived from an EMBL/GenBank/DDBJ whole genome shotgun (WGS) entry which is preliminary data.</text>
</comment>
<dbReference type="EMBL" id="JPKZ01001973">
    <property type="protein sequence ID" value="KHN78948.1"/>
    <property type="molecule type" value="Genomic_DNA"/>
</dbReference>
<name>A0A0B2VBR6_TOXCA</name>
<sequence length="101" mass="11951">MSILSTTICGGWMLKFNVRNKMFGQVEEKKHANSYGGLFQWTGGVRPVMLLEKSMRIMYIILLRSNKAQRNHRRFFRANKDNKCEKRRMIENAEIKLLVRS</sequence>
<proteinExistence type="predicted"/>
<evidence type="ECO:0000313" key="2">
    <source>
        <dbReference type="Proteomes" id="UP000031036"/>
    </source>
</evidence>
<reference evidence="1 2" key="1">
    <citation type="submission" date="2014-11" db="EMBL/GenBank/DDBJ databases">
        <title>Genetic blueprint of the zoonotic pathogen Toxocara canis.</title>
        <authorList>
            <person name="Zhu X.-Q."/>
            <person name="Korhonen P.K."/>
            <person name="Cai H."/>
            <person name="Young N.D."/>
            <person name="Nejsum P."/>
            <person name="von Samson-Himmelstjerna G."/>
            <person name="Boag P.R."/>
            <person name="Tan P."/>
            <person name="Li Q."/>
            <person name="Min J."/>
            <person name="Yang Y."/>
            <person name="Wang X."/>
            <person name="Fang X."/>
            <person name="Hall R.S."/>
            <person name="Hofmann A."/>
            <person name="Sternberg P.W."/>
            <person name="Jex A.R."/>
            <person name="Gasser R.B."/>
        </authorList>
    </citation>
    <scope>NUCLEOTIDE SEQUENCE [LARGE SCALE GENOMIC DNA]</scope>
    <source>
        <strain evidence="1">PN_DK_2014</strain>
    </source>
</reference>
<evidence type="ECO:0000313" key="1">
    <source>
        <dbReference type="EMBL" id="KHN78948.1"/>
    </source>
</evidence>
<keyword evidence="2" id="KW-1185">Reference proteome</keyword>
<dbReference type="Proteomes" id="UP000031036">
    <property type="component" value="Unassembled WGS sequence"/>
</dbReference>
<organism evidence="1 2">
    <name type="scientific">Toxocara canis</name>
    <name type="common">Canine roundworm</name>
    <dbReference type="NCBI Taxonomy" id="6265"/>
    <lineage>
        <taxon>Eukaryota</taxon>
        <taxon>Metazoa</taxon>
        <taxon>Ecdysozoa</taxon>
        <taxon>Nematoda</taxon>
        <taxon>Chromadorea</taxon>
        <taxon>Rhabditida</taxon>
        <taxon>Spirurina</taxon>
        <taxon>Ascaridomorpha</taxon>
        <taxon>Ascaridoidea</taxon>
        <taxon>Toxocaridae</taxon>
        <taxon>Toxocara</taxon>
    </lineage>
</organism>
<protein>
    <submittedName>
        <fullName evidence="1">Uncharacterized protein</fullName>
    </submittedName>
</protein>